<dbReference type="InterPro" id="IPR021354">
    <property type="entry name" value="DUF2975"/>
</dbReference>
<dbReference type="Proteomes" id="UP001597508">
    <property type="component" value="Unassembled WGS sequence"/>
</dbReference>
<gene>
    <name evidence="2" type="ORF">ACFSRZ_07120</name>
</gene>
<keyword evidence="1" id="KW-0472">Membrane</keyword>
<organism evidence="2 3">
    <name type="scientific">Pseudotenacibaculum haliotis</name>
    <dbReference type="NCBI Taxonomy" id="1862138"/>
    <lineage>
        <taxon>Bacteria</taxon>
        <taxon>Pseudomonadati</taxon>
        <taxon>Bacteroidota</taxon>
        <taxon>Flavobacteriia</taxon>
        <taxon>Flavobacteriales</taxon>
        <taxon>Flavobacteriaceae</taxon>
        <taxon>Pseudotenacibaculum</taxon>
    </lineage>
</organism>
<comment type="caution">
    <text evidence="2">The sequence shown here is derived from an EMBL/GenBank/DDBJ whole genome shotgun (WGS) entry which is preliminary data.</text>
</comment>
<feature type="transmembrane region" description="Helical" evidence="1">
    <location>
        <begin position="20"/>
        <end position="46"/>
    </location>
</feature>
<evidence type="ECO:0000313" key="2">
    <source>
        <dbReference type="EMBL" id="MFD2567139.1"/>
    </source>
</evidence>
<evidence type="ECO:0000313" key="3">
    <source>
        <dbReference type="Proteomes" id="UP001597508"/>
    </source>
</evidence>
<keyword evidence="1" id="KW-0812">Transmembrane</keyword>
<sequence length="135" mass="14869">MGKSNIKVFFSKPPTLSPIFVKLIGALSVMGTLSFCVGVFFLIRILTTRTLSEYFSKRVIGYFKTSGVFITLSGVINFSIGITCLILSINQVAYLNPQTPKTLSVLSIIIGVFFIILSLVLKKAQKLKLENDLTI</sequence>
<protein>
    <submittedName>
        <fullName evidence="2">DUF2975 domain-containing protein</fullName>
    </submittedName>
</protein>
<keyword evidence="1" id="KW-1133">Transmembrane helix</keyword>
<feature type="transmembrane region" description="Helical" evidence="1">
    <location>
        <begin position="67"/>
        <end position="90"/>
    </location>
</feature>
<proteinExistence type="predicted"/>
<reference evidence="3" key="1">
    <citation type="journal article" date="2019" name="Int. J. Syst. Evol. Microbiol.">
        <title>The Global Catalogue of Microorganisms (GCM) 10K type strain sequencing project: providing services to taxonomists for standard genome sequencing and annotation.</title>
        <authorList>
            <consortium name="The Broad Institute Genomics Platform"/>
            <consortium name="The Broad Institute Genome Sequencing Center for Infectious Disease"/>
            <person name="Wu L."/>
            <person name="Ma J."/>
        </authorList>
    </citation>
    <scope>NUCLEOTIDE SEQUENCE [LARGE SCALE GENOMIC DNA]</scope>
    <source>
        <strain evidence="3">KCTC 52127</strain>
    </source>
</reference>
<evidence type="ECO:0000256" key="1">
    <source>
        <dbReference type="SAM" id="Phobius"/>
    </source>
</evidence>
<dbReference type="RefSeq" id="WP_379665848.1">
    <property type="nucleotide sequence ID" value="NZ_JBHULH010000003.1"/>
</dbReference>
<keyword evidence="3" id="KW-1185">Reference proteome</keyword>
<feature type="transmembrane region" description="Helical" evidence="1">
    <location>
        <begin position="102"/>
        <end position="121"/>
    </location>
</feature>
<dbReference type="Pfam" id="PF11188">
    <property type="entry name" value="DUF2975"/>
    <property type="match status" value="1"/>
</dbReference>
<dbReference type="EMBL" id="JBHULH010000003">
    <property type="protein sequence ID" value="MFD2567139.1"/>
    <property type="molecule type" value="Genomic_DNA"/>
</dbReference>
<name>A0ABW5LSF5_9FLAO</name>
<accession>A0ABW5LSF5</accession>